<feature type="domain" description="MoaB/Mog" evidence="10">
    <location>
        <begin position="182"/>
        <end position="319"/>
    </location>
</feature>
<dbReference type="GO" id="GO:0061599">
    <property type="term" value="F:molybdopterin molybdotransferase activity"/>
    <property type="evidence" value="ECO:0007669"/>
    <property type="project" value="UniProtKB-EC"/>
</dbReference>
<dbReference type="InterPro" id="IPR005110">
    <property type="entry name" value="MoeA_linker/N"/>
</dbReference>
<dbReference type="Proteomes" id="UP001519289">
    <property type="component" value="Unassembled WGS sequence"/>
</dbReference>
<accession>A0ABS4JTJ8</accession>
<dbReference type="SMART" id="SM00852">
    <property type="entry name" value="MoCF_biosynth"/>
    <property type="match status" value="1"/>
</dbReference>
<evidence type="ECO:0000256" key="7">
    <source>
        <dbReference type="ARBA" id="ARBA00023150"/>
    </source>
</evidence>
<evidence type="ECO:0000256" key="2">
    <source>
        <dbReference type="ARBA" id="ARBA00005046"/>
    </source>
</evidence>
<dbReference type="Pfam" id="PF03454">
    <property type="entry name" value="MoeA_C"/>
    <property type="match status" value="1"/>
</dbReference>
<keyword evidence="9" id="KW-0460">Magnesium</keyword>
<organism evidence="11 12">
    <name type="scientific">Symbiobacterium terraclitae</name>
    <dbReference type="NCBI Taxonomy" id="557451"/>
    <lineage>
        <taxon>Bacteria</taxon>
        <taxon>Bacillati</taxon>
        <taxon>Bacillota</taxon>
        <taxon>Clostridia</taxon>
        <taxon>Eubacteriales</taxon>
        <taxon>Symbiobacteriaceae</taxon>
        <taxon>Symbiobacterium</taxon>
    </lineage>
</organism>
<dbReference type="InterPro" id="IPR036135">
    <property type="entry name" value="MoeA_linker/N_sf"/>
</dbReference>
<dbReference type="InterPro" id="IPR001453">
    <property type="entry name" value="MoaB/Mog_dom"/>
</dbReference>
<evidence type="ECO:0000256" key="6">
    <source>
        <dbReference type="ARBA" id="ARBA00022505"/>
    </source>
</evidence>
<evidence type="ECO:0000256" key="3">
    <source>
        <dbReference type="ARBA" id="ARBA00010763"/>
    </source>
</evidence>
<evidence type="ECO:0000256" key="8">
    <source>
        <dbReference type="ARBA" id="ARBA00047317"/>
    </source>
</evidence>
<dbReference type="NCBIfam" id="TIGR00177">
    <property type="entry name" value="molyb_syn"/>
    <property type="match status" value="1"/>
</dbReference>
<dbReference type="SUPFAM" id="SSF63867">
    <property type="entry name" value="MoeA C-terminal domain-like"/>
    <property type="match status" value="1"/>
</dbReference>
<dbReference type="Gene3D" id="2.170.190.11">
    <property type="entry name" value="Molybdopterin biosynthesis moea protein, domain 3"/>
    <property type="match status" value="1"/>
</dbReference>
<protein>
    <recommendedName>
        <fullName evidence="5 9">Molybdopterin molybdenumtransferase</fullName>
        <ecNumber evidence="4 9">2.10.1.1</ecNumber>
    </recommendedName>
</protein>
<dbReference type="SUPFAM" id="SSF53218">
    <property type="entry name" value="Molybdenum cofactor biosynthesis proteins"/>
    <property type="match status" value="1"/>
</dbReference>
<dbReference type="Pfam" id="PF00994">
    <property type="entry name" value="MoCF_biosynth"/>
    <property type="match status" value="1"/>
</dbReference>
<evidence type="ECO:0000256" key="4">
    <source>
        <dbReference type="ARBA" id="ARBA00013269"/>
    </source>
</evidence>
<dbReference type="InterPro" id="IPR036688">
    <property type="entry name" value="MoeA_C_domain_IV_sf"/>
</dbReference>
<keyword evidence="7 9" id="KW-0501">Molybdenum cofactor biosynthesis</keyword>
<evidence type="ECO:0000313" key="12">
    <source>
        <dbReference type="Proteomes" id="UP001519289"/>
    </source>
</evidence>
<dbReference type="InterPro" id="IPR005111">
    <property type="entry name" value="MoeA_C_domain_IV"/>
</dbReference>
<comment type="catalytic activity">
    <reaction evidence="8">
        <text>adenylyl-molybdopterin + molybdate = Mo-molybdopterin + AMP + H(+)</text>
        <dbReference type="Rhea" id="RHEA:35047"/>
        <dbReference type="ChEBI" id="CHEBI:15378"/>
        <dbReference type="ChEBI" id="CHEBI:36264"/>
        <dbReference type="ChEBI" id="CHEBI:62727"/>
        <dbReference type="ChEBI" id="CHEBI:71302"/>
        <dbReference type="ChEBI" id="CHEBI:456215"/>
        <dbReference type="EC" id="2.10.1.1"/>
    </reaction>
</comment>
<name>A0ABS4JTJ8_9FIRM</name>
<dbReference type="Gene3D" id="3.40.980.10">
    <property type="entry name" value="MoaB/Mog-like domain"/>
    <property type="match status" value="1"/>
</dbReference>
<comment type="caution">
    <text evidence="11">The sequence shown here is derived from an EMBL/GenBank/DDBJ whole genome shotgun (WGS) entry which is preliminary data.</text>
</comment>
<evidence type="ECO:0000256" key="1">
    <source>
        <dbReference type="ARBA" id="ARBA00002901"/>
    </source>
</evidence>
<keyword evidence="6 9" id="KW-0500">Molybdenum</keyword>
<dbReference type="Gene3D" id="2.40.340.10">
    <property type="entry name" value="MoeA, C-terminal, domain IV"/>
    <property type="match status" value="1"/>
</dbReference>
<keyword evidence="9 11" id="KW-0808">Transferase</keyword>
<dbReference type="EMBL" id="JAGGLG010000019">
    <property type="protein sequence ID" value="MBP2018872.1"/>
    <property type="molecule type" value="Genomic_DNA"/>
</dbReference>
<dbReference type="CDD" id="cd00887">
    <property type="entry name" value="MoeA"/>
    <property type="match status" value="1"/>
</dbReference>
<dbReference type="NCBIfam" id="NF045515">
    <property type="entry name" value="Glp_gephyrin"/>
    <property type="match status" value="1"/>
</dbReference>
<dbReference type="SUPFAM" id="SSF63882">
    <property type="entry name" value="MoeA N-terminal region -like"/>
    <property type="match status" value="1"/>
</dbReference>
<comment type="function">
    <text evidence="1 9">Catalyzes the insertion of molybdate into adenylated molybdopterin with the concomitant release of AMP.</text>
</comment>
<evidence type="ECO:0000256" key="9">
    <source>
        <dbReference type="RuleBase" id="RU365090"/>
    </source>
</evidence>
<gene>
    <name evidence="11" type="ORF">J2Z79_002287</name>
</gene>
<dbReference type="PANTHER" id="PTHR10192">
    <property type="entry name" value="MOLYBDOPTERIN BIOSYNTHESIS PROTEIN"/>
    <property type="match status" value="1"/>
</dbReference>
<comment type="cofactor">
    <cofactor evidence="9">
        <name>Mg(2+)</name>
        <dbReference type="ChEBI" id="CHEBI:18420"/>
    </cofactor>
</comment>
<dbReference type="PANTHER" id="PTHR10192:SF5">
    <property type="entry name" value="GEPHYRIN"/>
    <property type="match status" value="1"/>
</dbReference>
<dbReference type="InterPro" id="IPR038987">
    <property type="entry name" value="MoeA-like"/>
</dbReference>
<dbReference type="Pfam" id="PF03453">
    <property type="entry name" value="MoeA_N"/>
    <property type="match status" value="1"/>
</dbReference>
<sequence length="421" mass="44378">MTALLRLEEARALLLEHAPPRRVERLALADALGLVLAEDMRAPEPLPPFPRSGMDGYAVRSQDTLGATREVPVTLPLVGVIPAGHPLEDELAPGTTVAIMTGGALPKGADAVIRLEEVRVTDEGVRIFRPVPPMENVAPIGEDVQEGQVVLTAGQLIRPQEINLLAALGIERVPVYARPRVGILSTGDELVGVGEVPGHGQIRNSNGPGMAALVRAAGGEPVMLGIARDVTDVIARALGQSHGCDLLITTGGVSVGQFDVVKEALAVLGAEQLFWRVSIKPGTPVCAGLLDGRLVIGLSGNPAAAITDFDLLVRPLLDHLLGRKRLGLREAEGILDQPVLKKVALTRFLRARAYNGPDGEIHLDTGMAQRAGVLSTMCAANAYAVIPGHCGPLPAGARVKVLLQDDADVYIPRPPSCTMRY</sequence>
<evidence type="ECO:0000313" key="11">
    <source>
        <dbReference type="EMBL" id="MBP2018872.1"/>
    </source>
</evidence>
<reference evidence="11 12" key="1">
    <citation type="submission" date="2021-03" db="EMBL/GenBank/DDBJ databases">
        <title>Genomic Encyclopedia of Type Strains, Phase IV (KMG-IV): sequencing the most valuable type-strain genomes for metagenomic binning, comparative biology and taxonomic classification.</title>
        <authorList>
            <person name="Goeker M."/>
        </authorList>
    </citation>
    <scope>NUCLEOTIDE SEQUENCE [LARGE SCALE GENOMIC DNA]</scope>
    <source>
        <strain evidence="11 12">DSM 27138</strain>
    </source>
</reference>
<proteinExistence type="inferred from homology"/>
<dbReference type="InterPro" id="IPR036425">
    <property type="entry name" value="MoaB/Mog-like_dom_sf"/>
</dbReference>
<keyword evidence="12" id="KW-1185">Reference proteome</keyword>
<comment type="pathway">
    <text evidence="2 9">Cofactor biosynthesis; molybdopterin biosynthesis.</text>
</comment>
<keyword evidence="9" id="KW-0479">Metal-binding</keyword>
<evidence type="ECO:0000259" key="10">
    <source>
        <dbReference type="SMART" id="SM00852"/>
    </source>
</evidence>
<dbReference type="RefSeq" id="WP_209466997.1">
    <property type="nucleotide sequence ID" value="NZ_JAGGLG010000019.1"/>
</dbReference>
<dbReference type="Gene3D" id="3.90.105.10">
    <property type="entry name" value="Molybdopterin biosynthesis moea protein, domain 2"/>
    <property type="match status" value="1"/>
</dbReference>
<dbReference type="EC" id="2.10.1.1" evidence="4 9"/>
<evidence type="ECO:0000256" key="5">
    <source>
        <dbReference type="ARBA" id="ARBA00021108"/>
    </source>
</evidence>
<comment type="similarity">
    <text evidence="3 9">Belongs to the MoeA family.</text>
</comment>